<dbReference type="GO" id="GO:0004222">
    <property type="term" value="F:metalloendopeptidase activity"/>
    <property type="evidence" value="ECO:0007669"/>
    <property type="project" value="InterPro"/>
</dbReference>
<evidence type="ECO:0000256" key="2">
    <source>
        <dbReference type="ARBA" id="ARBA00010875"/>
    </source>
</evidence>
<dbReference type="InterPro" id="IPR023091">
    <property type="entry name" value="MetalPrtase_cat_dom_sf_prd"/>
</dbReference>
<keyword evidence="3" id="KW-0540">Nuclease</keyword>
<gene>
    <name evidence="8" type="ORF">A3A49_01610</name>
</gene>
<keyword evidence="5" id="KW-0255">Endonuclease</keyword>
<dbReference type="STRING" id="1797725.A3A49_01610"/>
<evidence type="ECO:0000256" key="1">
    <source>
        <dbReference type="ARBA" id="ARBA00001947"/>
    </source>
</evidence>
<dbReference type="GO" id="GO:0006364">
    <property type="term" value="P:rRNA processing"/>
    <property type="evidence" value="ECO:0007669"/>
    <property type="project" value="InterPro"/>
</dbReference>
<evidence type="ECO:0000313" key="8">
    <source>
        <dbReference type="EMBL" id="OGD98130.1"/>
    </source>
</evidence>
<evidence type="ECO:0000256" key="6">
    <source>
        <dbReference type="ARBA" id="ARBA00022801"/>
    </source>
</evidence>
<accession>A0A1F5H1U0</accession>
<comment type="cofactor">
    <cofactor evidence="1">
        <name>Zn(2+)</name>
        <dbReference type="ChEBI" id="CHEBI:29105"/>
    </cofactor>
</comment>
<keyword evidence="6" id="KW-0378">Hydrolase</keyword>
<keyword evidence="7" id="KW-0862">Zinc</keyword>
<evidence type="ECO:0000313" key="9">
    <source>
        <dbReference type="Proteomes" id="UP000176740"/>
    </source>
</evidence>
<dbReference type="AlphaFoldDB" id="A0A1F5H1U0"/>
<dbReference type="Proteomes" id="UP000176740">
    <property type="component" value="Unassembled WGS sequence"/>
</dbReference>
<evidence type="ECO:0000256" key="7">
    <source>
        <dbReference type="ARBA" id="ARBA00022833"/>
    </source>
</evidence>
<evidence type="ECO:0000256" key="3">
    <source>
        <dbReference type="ARBA" id="ARBA00022722"/>
    </source>
</evidence>
<sequence>MITVLIHTDTRYPVNRKIIRKAVEDTFKKHKVENLDSEVSVAVVGSRKMKGLSQKYLNETSNHQILTFVLTESVSKEQLQRTERPGFVNSPDGILRLGDVVLCWPQVLEEASYNDIMVDDEVYALVCHGVGHLLGYSHNE</sequence>
<dbReference type="InterPro" id="IPR002036">
    <property type="entry name" value="YbeY"/>
</dbReference>
<dbReference type="EMBL" id="MFBO01000015">
    <property type="protein sequence ID" value="OGD98130.1"/>
    <property type="molecule type" value="Genomic_DNA"/>
</dbReference>
<protein>
    <submittedName>
        <fullName evidence="8">rRNA maturation RNase YbeY</fullName>
    </submittedName>
</protein>
<dbReference type="Pfam" id="PF02130">
    <property type="entry name" value="YbeY"/>
    <property type="match status" value="1"/>
</dbReference>
<keyword evidence="4" id="KW-0479">Metal-binding</keyword>
<evidence type="ECO:0000256" key="5">
    <source>
        <dbReference type="ARBA" id="ARBA00022759"/>
    </source>
</evidence>
<dbReference type="Gene3D" id="3.40.390.30">
    <property type="entry name" value="Metalloproteases ('zincins'), catalytic domain"/>
    <property type="match status" value="1"/>
</dbReference>
<reference evidence="8 9" key="1">
    <citation type="journal article" date="2016" name="Nat. Commun.">
        <title>Thousands of microbial genomes shed light on interconnected biogeochemical processes in an aquifer system.</title>
        <authorList>
            <person name="Anantharaman K."/>
            <person name="Brown C.T."/>
            <person name="Hug L.A."/>
            <person name="Sharon I."/>
            <person name="Castelle C.J."/>
            <person name="Probst A.J."/>
            <person name="Thomas B.C."/>
            <person name="Singh A."/>
            <person name="Wilkins M.J."/>
            <person name="Karaoz U."/>
            <person name="Brodie E.L."/>
            <person name="Williams K.H."/>
            <person name="Hubbard S.S."/>
            <person name="Banfield J.F."/>
        </authorList>
    </citation>
    <scope>NUCLEOTIDE SEQUENCE [LARGE SCALE GENOMIC DNA]</scope>
</reference>
<dbReference type="NCBIfam" id="TIGR00043">
    <property type="entry name" value="rRNA maturation RNase YbeY"/>
    <property type="match status" value="1"/>
</dbReference>
<organism evidence="8 9">
    <name type="scientific">Candidatus Curtissbacteria bacterium RIFCSPLOWO2_01_FULL_38_11b</name>
    <dbReference type="NCBI Taxonomy" id="1797725"/>
    <lineage>
        <taxon>Bacteria</taxon>
        <taxon>Candidatus Curtissiibacteriota</taxon>
    </lineage>
</organism>
<dbReference type="GO" id="GO:0046872">
    <property type="term" value="F:metal ion binding"/>
    <property type="evidence" value="ECO:0007669"/>
    <property type="project" value="UniProtKB-KW"/>
</dbReference>
<proteinExistence type="inferred from homology"/>
<evidence type="ECO:0000256" key="4">
    <source>
        <dbReference type="ARBA" id="ARBA00022723"/>
    </source>
</evidence>
<dbReference type="SUPFAM" id="SSF55486">
    <property type="entry name" value="Metalloproteases ('zincins'), catalytic domain"/>
    <property type="match status" value="1"/>
</dbReference>
<dbReference type="GO" id="GO:0004519">
    <property type="term" value="F:endonuclease activity"/>
    <property type="evidence" value="ECO:0007669"/>
    <property type="project" value="UniProtKB-KW"/>
</dbReference>
<name>A0A1F5H1U0_9BACT</name>
<comment type="caution">
    <text evidence="8">The sequence shown here is derived from an EMBL/GenBank/DDBJ whole genome shotgun (WGS) entry which is preliminary data.</text>
</comment>
<comment type="similarity">
    <text evidence="2">Belongs to the endoribonuclease YbeY family.</text>
</comment>